<evidence type="ECO:0000313" key="2">
    <source>
        <dbReference type="Proteomes" id="UP001605261"/>
    </source>
</evidence>
<comment type="caution">
    <text evidence="1">The sequence shown here is derived from an EMBL/GenBank/DDBJ whole genome shotgun (WGS) entry which is preliminary data.</text>
</comment>
<sequence length="162" mass="18132">MDYSKVDFRQVSVEQVYRCAADDLYQATHKARGEAHLKLQNAPSNVGSEAFEGQVAEAAFDEMRSVRSAYMMLYACENQLRSNVPWANATGHGAFQWSTVGREIVVAMKAIQSAYSKLLDAAMLFPGSEGQKRSEYWSLLTDPSNPVEQQMVDALLVLKRYP</sequence>
<proteinExistence type="predicted"/>
<keyword evidence="2" id="KW-1185">Reference proteome</keyword>
<name>A0ABW7CZ68_9GAMM</name>
<dbReference type="EMBL" id="JBHGCJ010000010">
    <property type="protein sequence ID" value="MFG6110242.1"/>
    <property type="molecule type" value="Genomic_DNA"/>
</dbReference>
<dbReference type="RefSeq" id="WP_394163946.1">
    <property type="nucleotide sequence ID" value="NZ_JBHGCJ010000010.1"/>
</dbReference>
<protein>
    <submittedName>
        <fullName evidence="1">Uncharacterized protein</fullName>
    </submittedName>
</protein>
<accession>A0ABW7CZ68</accession>
<organism evidence="1 2">
    <name type="scientific">Stenotrophomonas nematodicola</name>
    <dbReference type="NCBI Taxonomy" id="2656746"/>
    <lineage>
        <taxon>Bacteria</taxon>
        <taxon>Pseudomonadati</taxon>
        <taxon>Pseudomonadota</taxon>
        <taxon>Gammaproteobacteria</taxon>
        <taxon>Lysobacterales</taxon>
        <taxon>Lysobacteraceae</taxon>
        <taxon>Stenotrophomonas</taxon>
    </lineage>
</organism>
<gene>
    <name evidence="1" type="ORF">ACEU0G_000103</name>
</gene>
<evidence type="ECO:0000313" key="1">
    <source>
        <dbReference type="EMBL" id="MFG6110242.1"/>
    </source>
</evidence>
<reference evidence="1 2" key="1">
    <citation type="submission" date="2024-09" db="EMBL/GenBank/DDBJ databases">
        <authorList>
            <consortium name="All-Russian atlas of soil microorganisms"/>
            <consortium name="as a basis for the search for new antimicrobial producers and enzymes with unique properties"/>
            <person name="Sokolova E.A."/>
            <person name="Voronina E.N."/>
        </authorList>
    </citation>
    <scope>NUCLEOTIDE SEQUENCE [LARGE SCALE GENOMIC DNA]</scope>
    <source>
        <strain evidence="1 2">AF-22b-331.1</strain>
    </source>
</reference>
<dbReference type="Proteomes" id="UP001605261">
    <property type="component" value="Unassembled WGS sequence"/>
</dbReference>